<dbReference type="GO" id="GO:1990189">
    <property type="term" value="F:protein N-terminal-serine acetyltransferase activity"/>
    <property type="evidence" value="ECO:0007669"/>
    <property type="project" value="TreeGrafter"/>
</dbReference>
<dbReference type="GO" id="GO:0005737">
    <property type="term" value="C:cytoplasm"/>
    <property type="evidence" value="ECO:0007669"/>
    <property type="project" value="TreeGrafter"/>
</dbReference>
<dbReference type="Gene3D" id="3.40.630.30">
    <property type="match status" value="1"/>
</dbReference>
<name>A0A840L7R2_9BURK</name>
<reference evidence="2 3" key="1">
    <citation type="submission" date="2020-08" db="EMBL/GenBank/DDBJ databases">
        <title>Functional genomics of gut bacteria from endangered species of beetles.</title>
        <authorList>
            <person name="Carlos-Shanley C."/>
        </authorList>
    </citation>
    <scope>NUCLEOTIDE SEQUENCE [LARGE SCALE GENOMIC DNA]</scope>
    <source>
        <strain evidence="2 3">S00239</strain>
    </source>
</reference>
<evidence type="ECO:0000313" key="2">
    <source>
        <dbReference type="EMBL" id="MBB4842803.1"/>
    </source>
</evidence>
<evidence type="ECO:0000313" key="3">
    <source>
        <dbReference type="Proteomes" id="UP000562027"/>
    </source>
</evidence>
<dbReference type="PANTHER" id="PTHR43441">
    <property type="entry name" value="RIBOSOMAL-PROTEIN-SERINE ACETYLTRANSFERASE"/>
    <property type="match status" value="1"/>
</dbReference>
<accession>A0A840L7R2</accession>
<dbReference type="InterPro" id="IPR016181">
    <property type="entry name" value="Acyl_CoA_acyltransferase"/>
</dbReference>
<dbReference type="Proteomes" id="UP000562027">
    <property type="component" value="Unassembled WGS sequence"/>
</dbReference>
<organism evidence="2 3">
    <name type="scientific">Roseateles oligotrophus</name>
    <dbReference type="NCBI Taxonomy" id="1769250"/>
    <lineage>
        <taxon>Bacteria</taxon>
        <taxon>Pseudomonadati</taxon>
        <taxon>Pseudomonadota</taxon>
        <taxon>Betaproteobacteria</taxon>
        <taxon>Burkholderiales</taxon>
        <taxon>Sphaerotilaceae</taxon>
        <taxon>Roseateles</taxon>
    </lineage>
</organism>
<dbReference type="EMBL" id="JACHLP010000002">
    <property type="protein sequence ID" value="MBB4842803.1"/>
    <property type="molecule type" value="Genomic_DNA"/>
</dbReference>
<protein>
    <submittedName>
        <fullName evidence="2">RimJ/RimL family protein N-acetyltransferase</fullName>
    </submittedName>
</protein>
<feature type="domain" description="N-acetyltransferase" evidence="1">
    <location>
        <begin position="7"/>
        <end position="166"/>
    </location>
</feature>
<dbReference type="PROSITE" id="PS51186">
    <property type="entry name" value="GNAT"/>
    <property type="match status" value="1"/>
</dbReference>
<dbReference type="Pfam" id="PF13302">
    <property type="entry name" value="Acetyltransf_3"/>
    <property type="match status" value="1"/>
</dbReference>
<keyword evidence="3" id="KW-1185">Reference proteome</keyword>
<dbReference type="AlphaFoldDB" id="A0A840L7R2"/>
<proteinExistence type="predicted"/>
<dbReference type="RefSeq" id="WP_184297439.1">
    <property type="nucleotide sequence ID" value="NZ_JACHLP010000002.1"/>
</dbReference>
<comment type="caution">
    <text evidence="2">The sequence shown here is derived from an EMBL/GenBank/DDBJ whole genome shotgun (WGS) entry which is preliminary data.</text>
</comment>
<dbReference type="GO" id="GO:0008999">
    <property type="term" value="F:protein-N-terminal-alanine acetyltransferase activity"/>
    <property type="evidence" value="ECO:0007669"/>
    <property type="project" value="TreeGrafter"/>
</dbReference>
<evidence type="ECO:0000259" key="1">
    <source>
        <dbReference type="PROSITE" id="PS51186"/>
    </source>
</evidence>
<dbReference type="PANTHER" id="PTHR43441:SF2">
    <property type="entry name" value="FAMILY ACETYLTRANSFERASE, PUTATIVE (AFU_ORTHOLOGUE AFUA_7G00850)-RELATED"/>
    <property type="match status" value="1"/>
</dbReference>
<keyword evidence="2" id="KW-0808">Transferase</keyword>
<dbReference type="SUPFAM" id="SSF55729">
    <property type="entry name" value="Acyl-CoA N-acyltransferases (Nat)"/>
    <property type="match status" value="1"/>
</dbReference>
<dbReference type="InterPro" id="IPR051908">
    <property type="entry name" value="Ribosomal_N-acetyltransferase"/>
</dbReference>
<gene>
    <name evidence="2" type="ORF">HNP55_001318</name>
</gene>
<dbReference type="InterPro" id="IPR000182">
    <property type="entry name" value="GNAT_dom"/>
</dbReference>
<sequence length="189" mass="20617">MHSPRKISLRHVTENDLPLLCQLAASAEARGEFESGLLRSPQALRKRFAEDGFSSDAAERLLVCDESGAVIGSVSHFLAHRYATARELGWSIHEPSLRGRGYGSAAVQALVDYLFLNFPINRLACSMAPGNTASRRVAEKAGFSFEGLLRGVIFMHGSYQDGDLLGLVRADWEARRQVVAAPHQGPPLC</sequence>